<comment type="caution">
    <text evidence="1">The sequence shown here is derived from an EMBL/GenBank/DDBJ whole genome shotgun (WGS) entry which is preliminary data.</text>
</comment>
<dbReference type="AlphaFoldDB" id="A0A8H4VMF7"/>
<reference evidence="1 2" key="1">
    <citation type="submission" date="2019-12" db="EMBL/GenBank/DDBJ databases">
        <authorList>
            <person name="Floudas D."/>
            <person name="Bentzer J."/>
            <person name="Ahren D."/>
            <person name="Johansson T."/>
            <person name="Persson P."/>
            <person name="Tunlid A."/>
        </authorList>
    </citation>
    <scope>NUCLEOTIDE SEQUENCE [LARGE SCALE GENOMIC DNA]</scope>
    <source>
        <strain evidence="1 2">CBS 102.39</strain>
    </source>
</reference>
<sequence>MLFQYPDTYPMSAYYPVPPGALQPLSHAHVPPQNPAKAQELKNLVTLYAIQEAIKICYNDLLTAYRQVHHARHISVHPAAYHVNPNVIVHMGPGYSTSAWWLNQDRRFQSAMMSRTISENDFLHRLDLLYAILEEHTSGTVKHLLQMLSRAHQRYHRNGSLAELDTLCKTVLREFQRAIDALRGAEESRMLYGELLLQGPPEDWRRS</sequence>
<dbReference type="Proteomes" id="UP000521872">
    <property type="component" value="Unassembled WGS sequence"/>
</dbReference>
<name>A0A8H4VMF7_9AGAR</name>
<protein>
    <submittedName>
        <fullName evidence="1">Uncharacterized protein</fullName>
    </submittedName>
</protein>
<evidence type="ECO:0000313" key="2">
    <source>
        <dbReference type="Proteomes" id="UP000521872"/>
    </source>
</evidence>
<keyword evidence="2" id="KW-1185">Reference proteome</keyword>
<proteinExistence type="predicted"/>
<evidence type="ECO:0000313" key="1">
    <source>
        <dbReference type="EMBL" id="KAF4616076.1"/>
    </source>
</evidence>
<gene>
    <name evidence="1" type="ORF">D9613_011318</name>
</gene>
<dbReference type="EMBL" id="JAACJL010000032">
    <property type="protein sequence ID" value="KAF4616076.1"/>
    <property type="molecule type" value="Genomic_DNA"/>
</dbReference>
<accession>A0A8H4VMF7</accession>
<organism evidence="1 2">
    <name type="scientific">Agrocybe pediades</name>
    <dbReference type="NCBI Taxonomy" id="84607"/>
    <lineage>
        <taxon>Eukaryota</taxon>
        <taxon>Fungi</taxon>
        <taxon>Dikarya</taxon>
        <taxon>Basidiomycota</taxon>
        <taxon>Agaricomycotina</taxon>
        <taxon>Agaricomycetes</taxon>
        <taxon>Agaricomycetidae</taxon>
        <taxon>Agaricales</taxon>
        <taxon>Agaricineae</taxon>
        <taxon>Strophariaceae</taxon>
        <taxon>Agrocybe</taxon>
    </lineage>
</organism>